<reference evidence="2" key="1">
    <citation type="journal article" date="2019" name="MBio">
        <title>Virus Genomes from Deep Sea Sediments Expand the Ocean Megavirome and Support Independent Origins of Viral Gigantism.</title>
        <authorList>
            <person name="Backstrom D."/>
            <person name="Yutin N."/>
            <person name="Jorgensen S.L."/>
            <person name="Dharamshi J."/>
            <person name="Homa F."/>
            <person name="Zaremba-Niedwiedzka K."/>
            <person name="Spang A."/>
            <person name="Wolf Y.I."/>
            <person name="Koonin E.V."/>
            <person name="Ettema T.J."/>
        </authorList>
    </citation>
    <scope>NUCLEOTIDE SEQUENCE</scope>
</reference>
<sequence length="167" mass="18446">MKWGSAVCTLVGLLVVIINPVAYNKAKPRNTSEGWCEVQNRCVSERRDCVEFDAGGEYGERWAVRIVNSSLSENKTFSIHSGHKHSYEKAQKHLEARAIGEGKTCWHDDGDQVTWVKPPSIEVWILFLSIEIVGASLLLGGIALGCAGDRRTGDQRAAEEPKPIELV</sequence>
<protein>
    <submittedName>
        <fullName evidence="2">Uncharacterized protein</fullName>
    </submittedName>
</protein>
<keyword evidence="1" id="KW-0472">Membrane</keyword>
<keyword evidence="1" id="KW-1133">Transmembrane helix</keyword>
<proteinExistence type="predicted"/>
<keyword evidence="1" id="KW-0812">Transmembrane</keyword>
<evidence type="ECO:0000256" key="1">
    <source>
        <dbReference type="SAM" id="Phobius"/>
    </source>
</evidence>
<name>A0A481YV34_9VIRU</name>
<evidence type="ECO:0000313" key="2">
    <source>
        <dbReference type="EMBL" id="QBK87058.1"/>
    </source>
</evidence>
<organism evidence="2">
    <name type="scientific">Marseillevirus LCMAC103</name>
    <dbReference type="NCBI Taxonomy" id="2506604"/>
    <lineage>
        <taxon>Viruses</taxon>
        <taxon>Varidnaviria</taxon>
        <taxon>Bamfordvirae</taxon>
        <taxon>Nucleocytoviricota</taxon>
        <taxon>Megaviricetes</taxon>
        <taxon>Pimascovirales</taxon>
        <taxon>Pimascovirales incertae sedis</taxon>
        <taxon>Marseilleviridae</taxon>
    </lineage>
</organism>
<gene>
    <name evidence="2" type="ORF">LCMAC103_04020</name>
</gene>
<dbReference type="EMBL" id="MK500341">
    <property type="protein sequence ID" value="QBK87058.1"/>
    <property type="molecule type" value="Genomic_DNA"/>
</dbReference>
<accession>A0A481YV34</accession>
<feature type="transmembrane region" description="Helical" evidence="1">
    <location>
        <begin position="123"/>
        <end position="147"/>
    </location>
</feature>